<protein>
    <submittedName>
        <fullName evidence="2">Uncharacterized protein</fullName>
    </submittedName>
</protein>
<dbReference type="InterPro" id="IPR000315">
    <property type="entry name" value="Znf_B-box"/>
</dbReference>
<evidence type="ECO:0000313" key="3">
    <source>
        <dbReference type="Proteomes" id="UP000749559"/>
    </source>
</evidence>
<dbReference type="SUPFAM" id="SSF57845">
    <property type="entry name" value="B-box zinc-binding domain"/>
    <property type="match status" value="1"/>
</dbReference>
<dbReference type="Pfam" id="PF00643">
    <property type="entry name" value="zf-B_box"/>
    <property type="match status" value="1"/>
</dbReference>
<dbReference type="SMART" id="SM00336">
    <property type="entry name" value="BBOX"/>
    <property type="match status" value="2"/>
</dbReference>
<organism evidence="2 3">
    <name type="scientific">Owenia fusiformis</name>
    <name type="common">Polychaete worm</name>
    <dbReference type="NCBI Taxonomy" id="6347"/>
    <lineage>
        <taxon>Eukaryota</taxon>
        <taxon>Metazoa</taxon>
        <taxon>Spiralia</taxon>
        <taxon>Lophotrochozoa</taxon>
        <taxon>Annelida</taxon>
        <taxon>Polychaeta</taxon>
        <taxon>Sedentaria</taxon>
        <taxon>Canalipalpata</taxon>
        <taxon>Sabellida</taxon>
        <taxon>Oweniida</taxon>
        <taxon>Oweniidae</taxon>
        <taxon>Owenia</taxon>
    </lineage>
</organism>
<dbReference type="PANTHER" id="PTHR25462">
    <property type="entry name" value="BONUS, ISOFORM C-RELATED"/>
    <property type="match status" value="1"/>
</dbReference>
<keyword evidence="3" id="KW-1185">Reference proteome</keyword>
<proteinExistence type="predicted"/>
<dbReference type="Gene3D" id="4.10.830.40">
    <property type="match status" value="1"/>
</dbReference>
<feature type="compositionally biased region" description="Basic and acidic residues" evidence="1">
    <location>
        <begin position="265"/>
        <end position="281"/>
    </location>
</feature>
<dbReference type="EMBL" id="CAIIXF020000001">
    <property type="protein sequence ID" value="CAH1773822.1"/>
    <property type="molecule type" value="Genomic_DNA"/>
</dbReference>
<sequence>MALSKILDFMKCSDGMEDYDSVICDNCETNPAIKRCSNCTSTFCEKCKQAHDKMKVNKTHKWIEVDEIPNNVAPIQSNPAFEPEEVKKKDPKLNCDKHKDHTIKYFCVDDEEAICEACCNTDHSLHKKITIEEQSLTAKKMADELNNSGKARIKALDKSICNLKQHKAEVQNEQFKVNSTLKDDNPVDIVRLIPHMEELLEEWADNSAIVKAGCFGVYDYVQVIPNENDNTGELYMDMKKGMKYVKMSKPSSKRHLKPDGTSAKEQTKTNEDIKVCDESGHEPQLYANVSIPTSPPSKDTKDDEQVMKTPKPTPRESPNKPQNQQDDPVPLDKEVSDGVRECEAN</sequence>
<dbReference type="GO" id="GO:0008270">
    <property type="term" value="F:zinc ion binding"/>
    <property type="evidence" value="ECO:0007669"/>
    <property type="project" value="InterPro"/>
</dbReference>
<dbReference type="InterPro" id="IPR047153">
    <property type="entry name" value="TRIM45/56/19-like"/>
</dbReference>
<dbReference type="CDD" id="cd19756">
    <property type="entry name" value="Bbox2"/>
    <property type="match status" value="1"/>
</dbReference>
<accession>A0A8J1U9T3</accession>
<dbReference type="CDD" id="cd19757">
    <property type="entry name" value="Bbox1"/>
    <property type="match status" value="1"/>
</dbReference>
<evidence type="ECO:0000313" key="2">
    <source>
        <dbReference type="EMBL" id="CAH1773822.1"/>
    </source>
</evidence>
<comment type="caution">
    <text evidence="2">The sequence shown here is derived from an EMBL/GenBank/DDBJ whole genome shotgun (WGS) entry which is preliminary data.</text>
</comment>
<name>A0A8J1U9T3_OWEFU</name>
<dbReference type="Proteomes" id="UP000749559">
    <property type="component" value="Unassembled WGS sequence"/>
</dbReference>
<feature type="region of interest" description="Disordered" evidence="1">
    <location>
        <begin position="246"/>
        <end position="345"/>
    </location>
</feature>
<dbReference type="AlphaFoldDB" id="A0A8J1U9T3"/>
<feature type="compositionally biased region" description="Basic and acidic residues" evidence="1">
    <location>
        <begin position="330"/>
        <end position="345"/>
    </location>
</feature>
<reference evidence="2" key="1">
    <citation type="submission" date="2022-03" db="EMBL/GenBank/DDBJ databases">
        <authorList>
            <person name="Martin C."/>
        </authorList>
    </citation>
    <scope>NUCLEOTIDE SEQUENCE</scope>
</reference>
<evidence type="ECO:0000256" key="1">
    <source>
        <dbReference type="SAM" id="MobiDB-lite"/>
    </source>
</evidence>
<dbReference type="OrthoDB" id="10066958at2759"/>
<gene>
    <name evidence="2" type="ORF">OFUS_LOCUS1362</name>
</gene>
<dbReference type="PANTHER" id="PTHR25462:SF296">
    <property type="entry name" value="MEIOTIC P26, ISOFORM F"/>
    <property type="match status" value="1"/>
</dbReference>
<dbReference type="Gene3D" id="3.30.160.60">
    <property type="entry name" value="Classic Zinc Finger"/>
    <property type="match status" value="1"/>
</dbReference>
<dbReference type="PROSITE" id="PS50119">
    <property type="entry name" value="ZF_BBOX"/>
    <property type="match status" value="2"/>
</dbReference>